<evidence type="ECO:0000313" key="1">
    <source>
        <dbReference type="EMBL" id="MBC5679302.1"/>
    </source>
</evidence>
<protein>
    <submittedName>
        <fullName evidence="1">Uncharacterized protein</fullName>
    </submittedName>
</protein>
<evidence type="ECO:0000313" key="2">
    <source>
        <dbReference type="Proteomes" id="UP000635828"/>
    </source>
</evidence>
<gene>
    <name evidence="1" type="ORF">H8S22_17735</name>
</gene>
<name>A0ABR7FVS2_9FIRM</name>
<dbReference type="RefSeq" id="WP_034549329.1">
    <property type="nucleotide sequence ID" value="NZ_JACOOS010000045.1"/>
</dbReference>
<dbReference type="Proteomes" id="UP000635828">
    <property type="component" value="Unassembled WGS sequence"/>
</dbReference>
<dbReference type="EMBL" id="JACOOS010000045">
    <property type="protein sequence ID" value="MBC5679302.1"/>
    <property type="molecule type" value="Genomic_DNA"/>
</dbReference>
<comment type="caution">
    <text evidence="1">The sequence shown here is derived from an EMBL/GenBank/DDBJ whole genome shotgun (WGS) entry which is preliminary data.</text>
</comment>
<keyword evidence="2" id="KW-1185">Reference proteome</keyword>
<sequence length="84" mass="9615">MDQKLNNGKIFVEIPDFEHGNVPVSLAAKVMHKDVLFVRLGLQQGELPFGSAFVKEGSSQYDYYISPFLFWQYTGYVYRGDDCV</sequence>
<organism evidence="1 2">
    <name type="scientific">Anaerostipes hominis</name>
    <name type="common">ex Liu et al. 2021</name>
    <dbReference type="NCBI Taxonomy" id="2763018"/>
    <lineage>
        <taxon>Bacteria</taxon>
        <taxon>Bacillati</taxon>
        <taxon>Bacillota</taxon>
        <taxon>Clostridia</taxon>
        <taxon>Lachnospirales</taxon>
        <taxon>Lachnospiraceae</taxon>
        <taxon>Anaerostipes</taxon>
    </lineage>
</organism>
<reference evidence="1 2" key="1">
    <citation type="submission" date="2020-08" db="EMBL/GenBank/DDBJ databases">
        <title>Genome public.</title>
        <authorList>
            <person name="Liu C."/>
            <person name="Sun Q."/>
        </authorList>
    </citation>
    <scope>NUCLEOTIDE SEQUENCE [LARGE SCALE GENOMIC DNA]</scope>
    <source>
        <strain evidence="1 2">NSJ-7</strain>
    </source>
</reference>
<accession>A0ABR7FVS2</accession>
<proteinExistence type="predicted"/>